<name>A0A565B1Z5_9BRAS</name>
<dbReference type="EMBL" id="CABITT030000002">
    <property type="protein sequence ID" value="VVA95340.1"/>
    <property type="molecule type" value="Genomic_DNA"/>
</dbReference>
<sequence length="60" mass="6506">MFSSFLVSNLVSDLVSDLGYGLGVDRRAVVWVSLMVSSLGSPVWALWPGSPLCAICFSRR</sequence>
<reference evidence="1" key="1">
    <citation type="submission" date="2019-07" db="EMBL/GenBank/DDBJ databases">
        <authorList>
            <person name="Dittberner H."/>
        </authorList>
    </citation>
    <scope>NUCLEOTIDE SEQUENCE [LARGE SCALE GENOMIC DNA]</scope>
</reference>
<evidence type="ECO:0000313" key="2">
    <source>
        <dbReference type="Proteomes" id="UP000489600"/>
    </source>
</evidence>
<dbReference type="Proteomes" id="UP000489600">
    <property type="component" value="Unassembled WGS sequence"/>
</dbReference>
<organism evidence="1 2">
    <name type="scientific">Arabis nemorensis</name>
    <dbReference type="NCBI Taxonomy" id="586526"/>
    <lineage>
        <taxon>Eukaryota</taxon>
        <taxon>Viridiplantae</taxon>
        <taxon>Streptophyta</taxon>
        <taxon>Embryophyta</taxon>
        <taxon>Tracheophyta</taxon>
        <taxon>Spermatophyta</taxon>
        <taxon>Magnoliopsida</taxon>
        <taxon>eudicotyledons</taxon>
        <taxon>Gunneridae</taxon>
        <taxon>Pentapetalae</taxon>
        <taxon>rosids</taxon>
        <taxon>malvids</taxon>
        <taxon>Brassicales</taxon>
        <taxon>Brassicaceae</taxon>
        <taxon>Arabideae</taxon>
        <taxon>Arabis</taxon>
    </lineage>
</organism>
<keyword evidence="2" id="KW-1185">Reference proteome</keyword>
<dbReference type="AlphaFoldDB" id="A0A565B1Z5"/>
<accession>A0A565B1Z5</accession>
<protein>
    <submittedName>
        <fullName evidence="1">Uncharacterized protein</fullName>
    </submittedName>
</protein>
<gene>
    <name evidence="1" type="ORF">ANE_LOCUS5785</name>
</gene>
<proteinExistence type="predicted"/>
<comment type="caution">
    <text evidence="1">The sequence shown here is derived from an EMBL/GenBank/DDBJ whole genome shotgun (WGS) entry which is preliminary data.</text>
</comment>
<evidence type="ECO:0000313" key="1">
    <source>
        <dbReference type="EMBL" id="VVA95340.1"/>
    </source>
</evidence>